<evidence type="ECO:0000313" key="3">
    <source>
        <dbReference type="EMBL" id="VDP09641.1"/>
    </source>
</evidence>
<dbReference type="WBParaSite" id="SBAD_0000651001-mRNA-1">
    <property type="protein sequence ID" value="SBAD_0000651001-mRNA-1"/>
    <property type="gene ID" value="SBAD_0000651001"/>
</dbReference>
<dbReference type="GO" id="GO:0005525">
    <property type="term" value="F:GTP binding"/>
    <property type="evidence" value="ECO:0007669"/>
    <property type="project" value="InterPro"/>
</dbReference>
<evidence type="ECO:0000313" key="4">
    <source>
        <dbReference type="Proteomes" id="UP000270296"/>
    </source>
</evidence>
<feature type="domain" description="Septin-type G" evidence="2">
    <location>
        <begin position="134"/>
        <end position="212"/>
    </location>
</feature>
<reference evidence="3 4" key="2">
    <citation type="submission" date="2018-11" db="EMBL/GenBank/DDBJ databases">
        <authorList>
            <consortium name="Pathogen Informatics"/>
        </authorList>
    </citation>
    <scope>NUCLEOTIDE SEQUENCE [LARGE SCALE GENOMIC DNA]</scope>
</reference>
<gene>
    <name evidence="3" type="ORF">SBAD_LOCUS6267</name>
</gene>
<sequence>SPPIPPIDGRNNVVAASPARIPTVELKGLVGFSSLPDQLVHKAKKNGFIFNIICVGETGIGKSTLIESLFSMDFNFEPCSYELTTVELRPYTFVRELPARGTENQAVPEVLQRLENSRLFVFHFSHWPWVSTSFIHRFFMIIVTLDVVALKELCRTTNVIPIIAKADTVSKEELKRFKSKILTELKTNGIEIYRFPEDDETFRDQNEKLNMQQKNDHTLAEYQAELHRLQEESKLLEKACADFQNRKTQFLSLKRKK</sequence>
<proteinExistence type="predicted"/>
<name>A0A183IRM0_9BILA</name>
<organism evidence="5">
    <name type="scientific">Soboliphyme baturini</name>
    <dbReference type="NCBI Taxonomy" id="241478"/>
    <lineage>
        <taxon>Eukaryota</taxon>
        <taxon>Metazoa</taxon>
        <taxon>Ecdysozoa</taxon>
        <taxon>Nematoda</taxon>
        <taxon>Enoplea</taxon>
        <taxon>Dorylaimia</taxon>
        <taxon>Dioctophymatida</taxon>
        <taxon>Dioctophymatoidea</taxon>
        <taxon>Soboliphymatidae</taxon>
        <taxon>Soboliphyme</taxon>
    </lineage>
</organism>
<evidence type="ECO:0000256" key="1">
    <source>
        <dbReference type="SAM" id="Coils"/>
    </source>
</evidence>
<dbReference type="SUPFAM" id="SSF52540">
    <property type="entry name" value="P-loop containing nucleoside triphosphate hydrolases"/>
    <property type="match status" value="1"/>
</dbReference>
<dbReference type="InterPro" id="IPR027417">
    <property type="entry name" value="P-loop_NTPase"/>
</dbReference>
<feature type="coiled-coil region" evidence="1">
    <location>
        <begin position="212"/>
        <end position="246"/>
    </location>
</feature>
<dbReference type="InterPro" id="IPR030379">
    <property type="entry name" value="G_SEPTIN_dom"/>
</dbReference>
<evidence type="ECO:0000259" key="2">
    <source>
        <dbReference type="Pfam" id="PF00735"/>
    </source>
</evidence>
<keyword evidence="4" id="KW-1185">Reference proteome</keyword>
<dbReference type="Pfam" id="PF00735">
    <property type="entry name" value="Septin"/>
    <property type="match status" value="1"/>
</dbReference>
<dbReference type="PANTHER" id="PTHR18884">
    <property type="entry name" value="SEPTIN"/>
    <property type="match status" value="1"/>
</dbReference>
<dbReference type="AlphaFoldDB" id="A0A183IRM0"/>
<dbReference type="Proteomes" id="UP000270296">
    <property type="component" value="Unassembled WGS sequence"/>
</dbReference>
<evidence type="ECO:0000313" key="5">
    <source>
        <dbReference type="WBParaSite" id="SBAD_0000651001-mRNA-1"/>
    </source>
</evidence>
<dbReference type="OrthoDB" id="416553at2759"/>
<accession>A0A183IRM0</accession>
<dbReference type="EMBL" id="UZAM01009612">
    <property type="protein sequence ID" value="VDP09641.1"/>
    <property type="molecule type" value="Genomic_DNA"/>
</dbReference>
<reference evidence="5" key="1">
    <citation type="submission" date="2016-06" db="UniProtKB">
        <authorList>
            <consortium name="WormBaseParasite"/>
        </authorList>
    </citation>
    <scope>IDENTIFICATION</scope>
</reference>
<keyword evidence="1" id="KW-0175">Coiled coil</keyword>
<dbReference type="Gene3D" id="3.40.50.300">
    <property type="entry name" value="P-loop containing nucleotide triphosphate hydrolases"/>
    <property type="match status" value="2"/>
</dbReference>
<protein>
    <submittedName>
        <fullName evidence="5">Septin-type G domain-containing protein</fullName>
    </submittedName>
</protein>